<dbReference type="OrthoDB" id="191139at2759"/>
<proteinExistence type="predicted"/>
<dbReference type="EMBL" id="CH916367">
    <property type="protein sequence ID" value="EDW02226.1"/>
    <property type="molecule type" value="Genomic_DNA"/>
</dbReference>
<sequence length="573" mass="63750">MPTFSHLMPSRLITWPVAIGLAAFLIRYGSSQCQACFVSYHSKSRRRYVQSGQFEKETDETGKVVIVTGSNMGIGKETVLELARRGATVYMACRNKSKTEQALKEIIEQTGNNKIFFRELDLSSLKSVRKFVSNFKEEQDELHILINNAGVILETRGLTEDGFEMQLGVNHMGHFLLTILLLDLLKKSAPSRIINVSSLAHTNGEIKVDDLNSEKNYQGGKAYSQSKLANVMFTRELAKRLEGTGVSVNALHPGMVNTEIAKNFILAQTKLVRRNVQSGQFKKETDETGKVVIVTGSNTGIGKETVLELARRGATVYMACRNKSKTEQALKEIIEQTGNEKIFFLELDLSSLTSVRKFVSNFKEEQDELHILINNAGVILETRGLTEDGFEMQLGVNHMGHFLLTILLLDLLKKSAPSRIINVSSLAHSYGEIKVDDLNSEKKYSGSKAYSQSKLANVMFTRELAKRLEGTGVTVNALHPGMVNTEISRNFKFAQSKLVQLFVKPLFVLFLKDAKSGAQTTLYAALDPDLDGVTGQYFSDCKPKKVGHAATDEKVSQFLWEESMKWTGAPKVI</sequence>
<gene>
    <name evidence="8" type="primary">Dgri\GH21883</name>
    <name evidence="8" type="ORF">Dgri_GH21883</name>
</gene>
<keyword evidence="9" id="KW-1185">Reference proteome</keyword>
<dbReference type="AlphaFoldDB" id="B4J7Z6"/>
<evidence type="ECO:0000313" key="9">
    <source>
        <dbReference type="Proteomes" id="UP000001070"/>
    </source>
</evidence>
<dbReference type="eggNOG" id="KOG1208">
    <property type="taxonomic scope" value="Eukaryota"/>
</dbReference>
<comment type="pathway">
    <text evidence="1">Cofactor metabolism; retinol metabolism.</text>
</comment>
<evidence type="ECO:0000256" key="7">
    <source>
        <dbReference type="SAM" id="SignalP"/>
    </source>
</evidence>
<dbReference type="PRINTS" id="PR00081">
    <property type="entry name" value="GDHRDH"/>
</dbReference>
<dbReference type="STRING" id="7222.B4J7Z6"/>
<dbReference type="EC" id="1.1.1.300" evidence="2"/>
<evidence type="ECO:0000256" key="1">
    <source>
        <dbReference type="ARBA" id="ARBA00004891"/>
    </source>
</evidence>
<dbReference type="HOGENOM" id="CLU_475900_0_0_1"/>
<evidence type="ECO:0000256" key="6">
    <source>
        <dbReference type="ARBA" id="ARBA00050568"/>
    </source>
</evidence>
<dbReference type="SUPFAM" id="SSF51735">
    <property type="entry name" value="NAD(P)-binding Rossmann-fold domains"/>
    <property type="match status" value="2"/>
</dbReference>
<dbReference type="SMR" id="B4J7Z6"/>
<dbReference type="PANTHER" id="PTHR43157">
    <property type="entry name" value="PHOSPHATIDYLINOSITOL-GLYCAN BIOSYNTHESIS CLASS F PROTEIN-RELATED"/>
    <property type="match status" value="1"/>
</dbReference>
<dbReference type="InterPro" id="IPR002347">
    <property type="entry name" value="SDR_fam"/>
</dbReference>
<dbReference type="OMA" id="NCKRITK"/>
<dbReference type="FunFam" id="3.40.50.720:FF:000084">
    <property type="entry name" value="Short-chain dehydrogenase reductase"/>
    <property type="match status" value="1"/>
</dbReference>
<evidence type="ECO:0000313" key="8">
    <source>
        <dbReference type="EMBL" id="EDW02226.1"/>
    </source>
</evidence>
<feature type="signal peptide" evidence="7">
    <location>
        <begin position="1"/>
        <end position="31"/>
    </location>
</feature>
<evidence type="ECO:0000256" key="4">
    <source>
        <dbReference type="ARBA" id="ARBA00023002"/>
    </source>
</evidence>
<keyword evidence="3" id="KW-0521">NADP</keyword>
<dbReference type="Proteomes" id="UP000001070">
    <property type="component" value="Unassembled WGS sequence"/>
</dbReference>
<dbReference type="Pfam" id="PF00106">
    <property type="entry name" value="adh_short"/>
    <property type="match status" value="2"/>
</dbReference>
<keyword evidence="4" id="KW-0560">Oxidoreductase</keyword>
<dbReference type="FunFam" id="3.40.50.720:FF:000145">
    <property type="entry name" value="Retinol dehydrogenase 12"/>
    <property type="match status" value="1"/>
</dbReference>
<organism evidence="9">
    <name type="scientific">Drosophila grimshawi</name>
    <name type="common">Hawaiian fruit fly</name>
    <name type="synonym">Idiomyia grimshawi</name>
    <dbReference type="NCBI Taxonomy" id="7222"/>
    <lineage>
        <taxon>Eukaryota</taxon>
        <taxon>Metazoa</taxon>
        <taxon>Ecdysozoa</taxon>
        <taxon>Arthropoda</taxon>
        <taxon>Hexapoda</taxon>
        <taxon>Insecta</taxon>
        <taxon>Pterygota</taxon>
        <taxon>Neoptera</taxon>
        <taxon>Endopterygota</taxon>
        <taxon>Diptera</taxon>
        <taxon>Brachycera</taxon>
        <taxon>Muscomorpha</taxon>
        <taxon>Ephydroidea</taxon>
        <taxon>Drosophilidae</taxon>
        <taxon>Drosophila</taxon>
        <taxon>Hawaiian Drosophila</taxon>
    </lineage>
</organism>
<keyword evidence="5" id="KW-0443">Lipid metabolism</keyword>
<dbReference type="PRINTS" id="PR00080">
    <property type="entry name" value="SDRFAMILY"/>
</dbReference>
<evidence type="ECO:0000256" key="3">
    <source>
        <dbReference type="ARBA" id="ARBA00022857"/>
    </source>
</evidence>
<accession>B4J7Z6</accession>
<comment type="catalytic activity">
    <reaction evidence="6">
        <text>all-trans-retinol + NADP(+) = all-trans-retinal + NADPH + H(+)</text>
        <dbReference type="Rhea" id="RHEA:25033"/>
        <dbReference type="ChEBI" id="CHEBI:15378"/>
        <dbReference type="ChEBI" id="CHEBI:17336"/>
        <dbReference type="ChEBI" id="CHEBI:17898"/>
        <dbReference type="ChEBI" id="CHEBI:57783"/>
        <dbReference type="ChEBI" id="CHEBI:58349"/>
        <dbReference type="EC" id="1.1.1.300"/>
    </reaction>
</comment>
<dbReference type="InParanoid" id="B4J7Z6"/>
<keyword evidence="7" id="KW-0732">Signal</keyword>
<reference evidence="8 9" key="1">
    <citation type="journal article" date="2007" name="Nature">
        <title>Evolution of genes and genomes on the Drosophila phylogeny.</title>
        <authorList>
            <consortium name="Drosophila 12 Genomes Consortium"/>
            <person name="Clark A.G."/>
            <person name="Eisen M.B."/>
            <person name="Smith D.R."/>
            <person name="Bergman C.M."/>
            <person name="Oliver B."/>
            <person name="Markow T.A."/>
            <person name="Kaufman T.C."/>
            <person name="Kellis M."/>
            <person name="Gelbart W."/>
            <person name="Iyer V.N."/>
            <person name="Pollard D.A."/>
            <person name="Sackton T.B."/>
            <person name="Larracuente A.M."/>
            <person name="Singh N.D."/>
            <person name="Abad J.P."/>
            <person name="Abt D.N."/>
            <person name="Adryan B."/>
            <person name="Aguade M."/>
            <person name="Akashi H."/>
            <person name="Anderson W.W."/>
            <person name="Aquadro C.F."/>
            <person name="Ardell D.H."/>
            <person name="Arguello R."/>
            <person name="Artieri C.G."/>
            <person name="Barbash D.A."/>
            <person name="Barker D."/>
            <person name="Barsanti P."/>
            <person name="Batterham P."/>
            <person name="Batzoglou S."/>
            <person name="Begun D."/>
            <person name="Bhutkar A."/>
            <person name="Blanco E."/>
            <person name="Bosak S.A."/>
            <person name="Bradley R.K."/>
            <person name="Brand A.D."/>
            <person name="Brent M.R."/>
            <person name="Brooks A.N."/>
            <person name="Brown R.H."/>
            <person name="Butlin R.K."/>
            <person name="Caggese C."/>
            <person name="Calvi B.R."/>
            <person name="Bernardo de Carvalho A."/>
            <person name="Caspi A."/>
            <person name="Castrezana S."/>
            <person name="Celniker S.E."/>
            <person name="Chang J.L."/>
            <person name="Chapple C."/>
            <person name="Chatterji S."/>
            <person name="Chinwalla A."/>
            <person name="Civetta A."/>
            <person name="Clifton S.W."/>
            <person name="Comeron J.M."/>
            <person name="Costello J.C."/>
            <person name="Coyne J.A."/>
            <person name="Daub J."/>
            <person name="David R.G."/>
            <person name="Delcher A.L."/>
            <person name="Delehaunty K."/>
            <person name="Do C.B."/>
            <person name="Ebling H."/>
            <person name="Edwards K."/>
            <person name="Eickbush T."/>
            <person name="Evans J.D."/>
            <person name="Filipski A."/>
            <person name="Findeiss S."/>
            <person name="Freyhult E."/>
            <person name="Fulton L."/>
            <person name="Fulton R."/>
            <person name="Garcia A.C."/>
            <person name="Gardiner A."/>
            <person name="Garfield D.A."/>
            <person name="Garvin B.E."/>
            <person name="Gibson G."/>
            <person name="Gilbert D."/>
            <person name="Gnerre S."/>
            <person name="Godfrey J."/>
            <person name="Good R."/>
            <person name="Gotea V."/>
            <person name="Gravely B."/>
            <person name="Greenberg A.J."/>
            <person name="Griffiths-Jones S."/>
            <person name="Gross S."/>
            <person name="Guigo R."/>
            <person name="Gustafson E.A."/>
            <person name="Haerty W."/>
            <person name="Hahn M.W."/>
            <person name="Halligan D.L."/>
            <person name="Halpern A.L."/>
            <person name="Halter G.M."/>
            <person name="Han M.V."/>
            <person name="Heger A."/>
            <person name="Hillier L."/>
            <person name="Hinrichs A.S."/>
            <person name="Holmes I."/>
            <person name="Hoskins R.A."/>
            <person name="Hubisz M.J."/>
            <person name="Hultmark D."/>
            <person name="Huntley M.A."/>
            <person name="Jaffe D.B."/>
            <person name="Jagadeeshan S."/>
            <person name="Jeck W.R."/>
            <person name="Johnson J."/>
            <person name="Jones C.D."/>
            <person name="Jordan W.C."/>
            <person name="Karpen G.H."/>
            <person name="Kataoka E."/>
            <person name="Keightley P.D."/>
            <person name="Kheradpour P."/>
            <person name="Kirkness E.F."/>
            <person name="Koerich L.B."/>
            <person name="Kristiansen K."/>
            <person name="Kudrna D."/>
            <person name="Kulathinal R.J."/>
            <person name="Kumar S."/>
            <person name="Kwok R."/>
            <person name="Lander E."/>
            <person name="Langley C.H."/>
            <person name="Lapoint R."/>
            <person name="Lazzaro B.P."/>
            <person name="Lee S.J."/>
            <person name="Levesque L."/>
            <person name="Li R."/>
            <person name="Lin C.F."/>
            <person name="Lin M.F."/>
            <person name="Lindblad-Toh K."/>
            <person name="Llopart A."/>
            <person name="Long M."/>
            <person name="Low L."/>
            <person name="Lozovsky E."/>
            <person name="Lu J."/>
            <person name="Luo M."/>
            <person name="Machado C.A."/>
            <person name="Makalowski W."/>
            <person name="Marzo M."/>
            <person name="Matsuda M."/>
            <person name="Matzkin L."/>
            <person name="McAllister B."/>
            <person name="McBride C.S."/>
            <person name="McKernan B."/>
            <person name="McKernan K."/>
            <person name="Mendez-Lago M."/>
            <person name="Minx P."/>
            <person name="Mollenhauer M.U."/>
            <person name="Montooth K."/>
            <person name="Mount S.M."/>
            <person name="Mu X."/>
            <person name="Myers E."/>
            <person name="Negre B."/>
            <person name="Newfeld S."/>
            <person name="Nielsen R."/>
            <person name="Noor M.A."/>
            <person name="O'Grady P."/>
            <person name="Pachter L."/>
            <person name="Papaceit M."/>
            <person name="Parisi M.J."/>
            <person name="Parisi M."/>
            <person name="Parts L."/>
            <person name="Pedersen J.S."/>
            <person name="Pesole G."/>
            <person name="Phillippy A.M."/>
            <person name="Ponting C.P."/>
            <person name="Pop M."/>
            <person name="Porcelli D."/>
            <person name="Powell J.R."/>
            <person name="Prohaska S."/>
            <person name="Pruitt K."/>
            <person name="Puig M."/>
            <person name="Quesneville H."/>
            <person name="Ram K.R."/>
            <person name="Rand D."/>
            <person name="Rasmussen M.D."/>
            <person name="Reed L.K."/>
            <person name="Reenan R."/>
            <person name="Reily A."/>
            <person name="Remington K.A."/>
            <person name="Rieger T.T."/>
            <person name="Ritchie M.G."/>
            <person name="Robin C."/>
            <person name="Rogers Y.H."/>
            <person name="Rohde C."/>
            <person name="Rozas J."/>
            <person name="Rubenfield M.J."/>
            <person name="Ruiz A."/>
            <person name="Russo S."/>
            <person name="Salzberg S.L."/>
            <person name="Sanchez-Gracia A."/>
            <person name="Saranga D.J."/>
            <person name="Sato H."/>
            <person name="Schaeffer S.W."/>
            <person name="Schatz M.C."/>
            <person name="Schlenke T."/>
            <person name="Schwartz R."/>
            <person name="Segarra C."/>
            <person name="Singh R.S."/>
            <person name="Sirot L."/>
            <person name="Sirota M."/>
            <person name="Sisneros N.B."/>
            <person name="Smith C.D."/>
            <person name="Smith T.F."/>
            <person name="Spieth J."/>
            <person name="Stage D.E."/>
            <person name="Stark A."/>
            <person name="Stephan W."/>
            <person name="Strausberg R.L."/>
            <person name="Strempel S."/>
            <person name="Sturgill D."/>
            <person name="Sutton G."/>
            <person name="Sutton G.G."/>
            <person name="Tao W."/>
            <person name="Teichmann S."/>
            <person name="Tobari Y.N."/>
            <person name="Tomimura Y."/>
            <person name="Tsolas J.M."/>
            <person name="Valente V.L."/>
            <person name="Venter E."/>
            <person name="Venter J.C."/>
            <person name="Vicario S."/>
            <person name="Vieira F.G."/>
            <person name="Vilella A.J."/>
            <person name="Villasante A."/>
            <person name="Walenz B."/>
            <person name="Wang J."/>
            <person name="Wasserman M."/>
            <person name="Watts T."/>
            <person name="Wilson D."/>
            <person name="Wilson R.K."/>
            <person name="Wing R.A."/>
            <person name="Wolfner M.F."/>
            <person name="Wong A."/>
            <person name="Wong G.K."/>
            <person name="Wu C.I."/>
            <person name="Wu G."/>
            <person name="Yamamoto D."/>
            <person name="Yang H.P."/>
            <person name="Yang S.P."/>
            <person name="Yorke J.A."/>
            <person name="Yoshida K."/>
            <person name="Zdobnov E."/>
            <person name="Zhang P."/>
            <person name="Zhang Y."/>
            <person name="Zimin A.V."/>
            <person name="Baldwin J."/>
            <person name="Abdouelleil A."/>
            <person name="Abdulkadir J."/>
            <person name="Abebe A."/>
            <person name="Abera B."/>
            <person name="Abreu J."/>
            <person name="Acer S.C."/>
            <person name="Aftuck L."/>
            <person name="Alexander A."/>
            <person name="An P."/>
            <person name="Anderson E."/>
            <person name="Anderson S."/>
            <person name="Arachi H."/>
            <person name="Azer M."/>
            <person name="Bachantsang P."/>
            <person name="Barry A."/>
            <person name="Bayul T."/>
            <person name="Berlin A."/>
            <person name="Bessette D."/>
            <person name="Bloom T."/>
            <person name="Blye J."/>
            <person name="Boguslavskiy L."/>
            <person name="Bonnet C."/>
            <person name="Boukhgalter B."/>
            <person name="Bourzgui I."/>
            <person name="Brown A."/>
            <person name="Cahill P."/>
            <person name="Channer S."/>
            <person name="Cheshatsang Y."/>
            <person name="Chuda L."/>
            <person name="Citroen M."/>
            <person name="Collymore A."/>
            <person name="Cooke P."/>
            <person name="Costello M."/>
            <person name="D'Aco K."/>
            <person name="Daza R."/>
            <person name="De Haan G."/>
            <person name="DeGray S."/>
            <person name="DeMaso C."/>
            <person name="Dhargay N."/>
            <person name="Dooley K."/>
            <person name="Dooley E."/>
            <person name="Doricent M."/>
            <person name="Dorje P."/>
            <person name="Dorjee K."/>
            <person name="Dupes A."/>
            <person name="Elong R."/>
            <person name="Falk J."/>
            <person name="Farina A."/>
            <person name="Faro S."/>
            <person name="Ferguson D."/>
            <person name="Fisher S."/>
            <person name="Foley C.D."/>
            <person name="Franke A."/>
            <person name="Friedrich D."/>
            <person name="Gadbois L."/>
            <person name="Gearin G."/>
            <person name="Gearin C.R."/>
            <person name="Giannoukos G."/>
            <person name="Goode T."/>
            <person name="Graham J."/>
            <person name="Grandbois E."/>
            <person name="Grewal S."/>
            <person name="Gyaltsen K."/>
            <person name="Hafez N."/>
            <person name="Hagos B."/>
            <person name="Hall J."/>
            <person name="Henson C."/>
            <person name="Hollinger A."/>
            <person name="Honan T."/>
            <person name="Huard M.D."/>
            <person name="Hughes L."/>
            <person name="Hurhula B."/>
            <person name="Husby M.E."/>
            <person name="Kamat A."/>
            <person name="Kanga B."/>
            <person name="Kashin S."/>
            <person name="Khazanovich D."/>
            <person name="Kisner P."/>
            <person name="Lance K."/>
            <person name="Lara M."/>
            <person name="Lee W."/>
            <person name="Lennon N."/>
            <person name="Letendre F."/>
            <person name="LeVine R."/>
            <person name="Lipovsky A."/>
            <person name="Liu X."/>
            <person name="Liu J."/>
            <person name="Liu S."/>
            <person name="Lokyitsang T."/>
            <person name="Lokyitsang Y."/>
            <person name="Lubonja R."/>
            <person name="Lui A."/>
            <person name="MacDonald P."/>
            <person name="Magnisalis V."/>
            <person name="Maru K."/>
            <person name="Matthews C."/>
            <person name="McCusker W."/>
            <person name="McDonough S."/>
            <person name="Mehta T."/>
            <person name="Meldrim J."/>
            <person name="Meneus L."/>
            <person name="Mihai O."/>
            <person name="Mihalev A."/>
            <person name="Mihova T."/>
            <person name="Mittelman R."/>
            <person name="Mlenga V."/>
            <person name="Montmayeur A."/>
            <person name="Mulrain L."/>
            <person name="Navidi A."/>
            <person name="Naylor J."/>
            <person name="Negash T."/>
            <person name="Nguyen T."/>
            <person name="Nguyen N."/>
            <person name="Nicol R."/>
            <person name="Norbu C."/>
            <person name="Norbu N."/>
            <person name="Novod N."/>
            <person name="O'Neill B."/>
            <person name="Osman S."/>
            <person name="Markiewicz E."/>
            <person name="Oyono O.L."/>
            <person name="Patti C."/>
            <person name="Phunkhang P."/>
            <person name="Pierre F."/>
            <person name="Priest M."/>
            <person name="Raghuraman S."/>
            <person name="Rege F."/>
            <person name="Reyes R."/>
            <person name="Rise C."/>
            <person name="Rogov P."/>
            <person name="Ross K."/>
            <person name="Ryan E."/>
            <person name="Settipalli S."/>
            <person name="Shea T."/>
            <person name="Sherpa N."/>
            <person name="Shi L."/>
            <person name="Shih D."/>
            <person name="Sparrow T."/>
            <person name="Spaulding J."/>
            <person name="Stalker J."/>
            <person name="Stange-Thomann N."/>
            <person name="Stavropoulos S."/>
            <person name="Stone C."/>
            <person name="Strader C."/>
            <person name="Tesfaye S."/>
            <person name="Thomson T."/>
            <person name="Thoulutsang Y."/>
            <person name="Thoulutsang D."/>
            <person name="Topham K."/>
            <person name="Topping I."/>
            <person name="Tsamla T."/>
            <person name="Vassiliev H."/>
            <person name="Vo A."/>
            <person name="Wangchuk T."/>
            <person name="Wangdi T."/>
            <person name="Weiand M."/>
            <person name="Wilkinson J."/>
            <person name="Wilson A."/>
            <person name="Yadav S."/>
            <person name="Young G."/>
            <person name="Yu Q."/>
            <person name="Zembek L."/>
            <person name="Zhong D."/>
            <person name="Zimmer A."/>
            <person name="Zwirko Z."/>
            <person name="Jaffe D.B."/>
            <person name="Alvarez P."/>
            <person name="Brockman W."/>
            <person name="Butler J."/>
            <person name="Chin C."/>
            <person name="Gnerre S."/>
            <person name="Grabherr M."/>
            <person name="Kleber M."/>
            <person name="Mauceli E."/>
            <person name="MacCallum I."/>
        </authorList>
    </citation>
    <scope>NUCLEOTIDE SEQUENCE [LARGE SCALE GENOMIC DNA]</scope>
    <source>
        <strain evidence="9">Tucson 15287-2541.00</strain>
    </source>
</reference>
<evidence type="ECO:0000256" key="5">
    <source>
        <dbReference type="ARBA" id="ARBA00023098"/>
    </source>
</evidence>
<dbReference type="InterPro" id="IPR036291">
    <property type="entry name" value="NAD(P)-bd_dom_sf"/>
</dbReference>
<name>B4J7Z6_DROGR</name>
<protein>
    <recommendedName>
        <fullName evidence="2">NADP-retinol dehydrogenase</fullName>
        <ecNumber evidence="2">1.1.1.300</ecNumber>
    </recommendedName>
</protein>
<dbReference type="PANTHER" id="PTHR43157:SF31">
    <property type="entry name" value="PHOSPHATIDYLINOSITOL-GLYCAN BIOSYNTHESIS CLASS F PROTEIN"/>
    <property type="match status" value="1"/>
</dbReference>
<dbReference type="GO" id="GO:0052650">
    <property type="term" value="F:all-trans-retinol dehydrogenase (NADP+) activity"/>
    <property type="evidence" value="ECO:0007669"/>
    <property type="project" value="UniProtKB-EC"/>
</dbReference>
<dbReference type="Gene3D" id="3.40.50.720">
    <property type="entry name" value="NAD(P)-binding Rossmann-like Domain"/>
    <property type="match status" value="2"/>
</dbReference>
<evidence type="ECO:0000256" key="2">
    <source>
        <dbReference type="ARBA" id="ARBA00012852"/>
    </source>
</evidence>
<dbReference type="PhylomeDB" id="B4J7Z6"/>
<feature type="chain" id="PRO_5002808310" description="NADP-retinol dehydrogenase" evidence="7">
    <location>
        <begin position="32"/>
        <end position="573"/>
    </location>
</feature>